<proteinExistence type="inferred from homology"/>
<keyword evidence="10 11" id="KW-0324">Glycolysis</keyword>
<reference evidence="16" key="1">
    <citation type="submission" date="2016-10" db="EMBL/GenBank/DDBJ databases">
        <authorList>
            <person name="Varghese N."/>
        </authorList>
    </citation>
    <scope>NUCLEOTIDE SEQUENCE [LARGE SCALE GENOMIC DNA]</scope>
    <source>
        <strain evidence="16">DSM 18820</strain>
    </source>
</reference>
<evidence type="ECO:0000256" key="3">
    <source>
        <dbReference type="ARBA" id="ARBA00008982"/>
    </source>
</evidence>
<keyword evidence="8 11" id="KW-0418">Kinase</keyword>
<feature type="binding site" evidence="11">
    <location>
        <position position="35"/>
    </location>
    <ligand>
        <name>substrate</name>
    </ligand>
</feature>
<dbReference type="OrthoDB" id="9808460at2"/>
<keyword evidence="16" id="KW-1185">Reference proteome</keyword>
<evidence type="ECO:0000256" key="1">
    <source>
        <dbReference type="ARBA" id="ARBA00000642"/>
    </source>
</evidence>
<dbReference type="PANTHER" id="PTHR11406:SF23">
    <property type="entry name" value="PHOSPHOGLYCERATE KINASE 1, CHLOROPLASTIC-RELATED"/>
    <property type="match status" value="1"/>
</dbReference>
<evidence type="ECO:0000313" key="16">
    <source>
        <dbReference type="Proteomes" id="UP000182491"/>
    </source>
</evidence>
<dbReference type="GO" id="GO:0043531">
    <property type="term" value="F:ADP binding"/>
    <property type="evidence" value="ECO:0007669"/>
    <property type="project" value="TreeGrafter"/>
</dbReference>
<evidence type="ECO:0000256" key="8">
    <source>
        <dbReference type="ARBA" id="ARBA00022777"/>
    </source>
</evidence>
<comment type="pathway">
    <text evidence="2 11">Carbohydrate degradation; glycolysis; pyruvate from D-glyceraldehyde 3-phosphate: step 2/5.</text>
</comment>
<dbReference type="EC" id="2.7.2.3" evidence="4 11"/>
<dbReference type="RefSeq" id="WP_068836602.1">
    <property type="nucleotide sequence ID" value="NZ_BMXC01000001.1"/>
</dbReference>
<evidence type="ECO:0000256" key="2">
    <source>
        <dbReference type="ARBA" id="ARBA00004838"/>
    </source>
</evidence>
<evidence type="ECO:0000256" key="6">
    <source>
        <dbReference type="ARBA" id="ARBA00022679"/>
    </source>
</evidence>
<dbReference type="SUPFAM" id="SSF53748">
    <property type="entry name" value="Phosphoglycerate kinase"/>
    <property type="match status" value="1"/>
</dbReference>
<dbReference type="GO" id="GO:0005829">
    <property type="term" value="C:cytosol"/>
    <property type="evidence" value="ECO:0007669"/>
    <property type="project" value="TreeGrafter"/>
</dbReference>
<gene>
    <name evidence="11" type="primary">pgk</name>
    <name evidence="15" type="ORF">SAMN04487941_1289</name>
</gene>
<comment type="subunit">
    <text evidence="11">Monomer.</text>
</comment>
<feature type="binding site" evidence="12">
    <location>
        <position position="117"/>
    </location>
    <ligand>
        <name>(2R)-3-phosphoglycerate</name>
        <dbReference type="ChEBI" id="CHEBI:58272"/>
    </ligand>
</feature>
<evidence type="ECO:0000313" key="15">
    <source>
        <dbReference type="EMBL" id="SFU52224.1"/>
    </source>
</evidence>
<dbReference type="STRING" id="388950.GCA_001611675_00385"/>
<comment type="catalytic activity">
    <reaction evidence="1 11 14">
        <text>(2R)-3-phosphoglycerate + ATP = (2R)-3-phospho-glyceroyl phosphate + ADP</text>
        <dbReference type="Rhea" id="RHEA:14801"/>
        <dbReference type="ChEBI" id="CHEBI:30616"/>
        <dbReference type="ChEBI" id="CHEBI:57604"/>
        <dbReference type="ChEBI" id="CHEBI:58272"/>
        <dbReference type="ChEBI" id="CHEBI:456216"/>
        <dbReference type="EC" id="2.7.2.3"/>
    </reaction>
</comment>
<feature type="binding site" evidence="12">
    <location>
        <position position="150"/>
    </location>
    <ligand>
        <name>(2R)-3-phosphoglycerate</name>
        <dbReference type="ChEBI" id="CHEBI:58272"/>
    </ligand>
</feature>
<dbReference type="EMBL" id="FPCA01000001">
    <property type="protein sequence ID" value="SFU52224.1"/>
    <property type="molecule type" value="Genomic_DNA"/>
</dbReference>
<feature type="binding site" evidence="11 13">
    <location>
        <position position="202"/>
    </location>
    <ligand>
        <name>ATP</name>
        <dbReference type="ChEBI" id="CHEBI:30616"/>
    </ligand>
</feature>
<dbReference type="FunFam" id="3.40.50.1260:FF:000007">
    <property type="entry name" value="Phosphoglycerate kinase"/>
    <property type="match status" value="1"/>
</dbReference>
<protein>
    <recommendedName>
        <fullName evidence="5 11">Phosphoglycerate kinase</fullName>
        <ecNumber evidence="4 11">2.7.2.3</ecNumber>
    </recommendedName>
</protein>
<feature type="binding site" evidence="11">
    <location>
        <position position="150"/>
    </location>
    <ligand>
        <name>substrate</name>
    </ligand>
</feature>
<dbReference type="Pfam" id="PF00162">
    <property type="entry name" value="PGK"/>
    <property type="match status" value="1"/>
</dbReference>
<organism evidence="15 16">
    <name type="scientific">Pontibacter akesuensis</name>
    <dbReference type="NCBI Taxonomy" id="388950"/>
    <lineage>
        <taxon>Bacteria</taxon>
        <taxon>Pseudomonadati</taxon>
        <taxon>Bacteroidota</taxon>
        <taxon>Cytophagia</taxon>
        <taxon>Cytophagales</taxon>
        <taxon>Hymenobacteraceae</taxon>
        <taxon>Pontibacter</taxon>
    </lineage>
</organism>
<comment type="subcellular location">
    <subcellularLocation>
        <location evidence="11">Cytoplasm</location>
    </subcellularLocation>
</comment>
<dbReference type="InterPro" id="IPR036043">
    <property type="entry name" value="Phosphoglycerate_kinase_sf"/>
</dbReference>
<dbReference type="HAMAP" id="MF_00145">
    <property type="entry name" value="Phosphoglyc_kinase"/>
    <property type="match status" value="1"/>
</dbReference>
<sequence>MTTIDQYNFASKKALVRVDFNVPLNDEHQITDDTRIRAAVPTVRKILDDGGAVILMSHLGRPKLGPEEKYSLRHLVPHLEQVFNTNVLFAPDCIGPEAAQMAHDLQPGQILLLENLRFHKAEEKGDPDFARELARLGDVYVNDAFGTAHREHASTAVIAQYFPNDKMMGYVMQSELDNARRVLGNAERPYTAIMGGAKISDKILIIEKLLDRVDNLIIGGGMSYTFVKADGGDIGSSLVEEDKLDLALRLIGMAKEKGVNIMIPVDSVVADGFSNDANTDISLSHHIKPMWMGLDIGPTAREQYAAVIANSKTILWNGPMGVFEMSNFAVGTEAVAEAVVAATANGAYSLIGGGDSAAAVNQMGYTDRVSYVSTGGGALLEYMEGKTLPGVAALERRDY</sequence>
<dbReference type="GO" id="GO:0004618">
    <property type="term" value="F:phosphoglycerate kinase activity"/>
    <property type="evidence" value="ECO:0007669"/>
    <property type="project" value="UniProtKB-UniRule"/>
</dbReference>
<keyword evidence="6 11" id="KW-0808">Transferase</keyword>
<comment type="similarity">
    <text evidence="3 11 14">Belongs to the phosphoglycerate kinase family.</text>
</comment>
<evidence type="ECO:0000256" key="13">
    <source>
        <dbReference type="PIRSR" id="PIRSR000724-2"/>
    </source>
</evidence>
<dbReference type="Gene3D" id="3.40.50.1260">
    <property type="entry name" value="Phosphoglycerate kinase, N-terminal domain"/>
    <property type="match status" value="2"/>
</dbReference>
<dbReference type="GO" id="GO:0006096">
    <property type="term" value="P:glycolytic process"/>
    <property type="evidence" value="ECO:0007669"/>
    <property type="project" value="UniProtKB-UniRule"/>
</dbReference>
<feature type="binding site" evidence="11 13">
    <location>
        <begin position="353"/>
        <end position="356"/>
    </location>
    <ligand>
        <name>ATP</name>
        <dbReference type="ChEBI" id="CHEBI:30616"/>
    </ligand>
</feature>
<evidence type="ECO:0000256" key="9">
    <source>
        <dbReference type="ARBA" id="ARBA00022840"/>
    </source>
</evidence>
<feature type="binding site" evidence="11 13">
    <location>
        <position position="324"/>
    </location>
    <ligand>
        <name>ATP</name>
        <dbReference type="ChEBI" id="CHEBI:30616"/>
    </ligand>
</feature>
<feature type="binding site" evidence="11 12">
    <location>
        <begin position="19"/>
        <end position="21"/>
    </location>
    <ligand>
        <name>substrate</name>
    </ligand>
</feature>
<accession>A0A1I7GUV0</accession>
<dbReference type="InterPro" id="IPR001576">
    <property type="entry name" value="Phosphoglycerate_kinase"/>
</dbReference>
<evidence type="ECO:0000256" key="11">
    <source>
        <dbReference type="HAMAP-Rule" id="MF_00145"/>
    </source>
</evidence>
<dbReference type="FunFam" id="3.40.50.1260:FF:000006">
    <property type="entry name" value="Phosphoglycerate kinase"/>
    <property type="match status" value="1"/>
</dbReference>
<dbReference type="InterPro" id="IPR015824">
    <property type="entry name" value="Phosphoglycerate_kinase_N"/>
</dbReference>
<dbReference type="Proteomes" id="UP000182491">
    <property type="component" value="Unassembled WGS sequence"/>
</dbReference>
<feature type="binding site" evidence="11">
    <location>
        <position position="117"/>
    </location>
    <ligand>
        <name>substrate</name>
    </ligand>
</feature>
<dbReference type="UniPathway" id="UPA00109">
    <property type="reaction ID" value="UER00185"/>
</dbReference>
<dbReference type="AlphaFoldDB" id="A0A1I7GUV0"/>
<dbReference type="GO" id="GO:0005524">
    <property type="term" value="F:ATP binding"/>
    <property type="evidence" value="ECO:0007669"/>
    <property type="project" value="UniProtKB-KW"/>
</dbReference>
<evidence type="ECO:0000256" key="14">
    <source>
        <dbReference type="RuleBase" id="RU000532"/>
    </source>
</evidence>
<dbReference type="PIRSF" id="PIRSF000724">
    <property type="entry name" value="Pgk"/>
    <property type="match status" value="1"/>
</dbReference>
<keyword evidence="7 11" id="KW-0547">Nucleotide-binding</keyword>
<feature type="binding site" evidence="11 12">
    <location>
        <begin position="58"/>
        <end position="61"/>
    </location>
    <ligand>
        <name>substrate</name>
    </ligand>
</feature>
<evidence type="ECO:0000256" key="4">
    <source>
        <dbReference type="ARBA" id="ARBA00013061"/>
    </source>
</evidence>
<dbReference type="CDD" id="cd00318">
    <property type="entry name" value="Phosphoglycerate_kinase"/>
    <property type="match status" value="1"/>
</dbReference>
<dbReference type="PRINTS" id="PR00477">
    <property type="entry name" value="PHGLYCKINASE"/>
</dbReference>
<evidence type="ECO:0000256" key="12">
    <source>
        <dbReference type="PIRSR" id="PIRSR000724-1"/>
    </source>
</evidence>
<evidence type="ECO:0000256" key="7">
    <source>
        <dbReference type="ARBA" id="ARBA00022741"/>
    </source>
</evidence>
<feature type="binding site" evidence="12">
    <location>
        <position position="35"/>
    </location>
    <ligand>
        <name>(2R)-3-phosphoglycerate</name>
        <dbReference type="ChEBI" id="CHEBI:58272"/>
    </ligand>
</feature>
<evidence type="ECO:0000256" key="5">
    <source>
        <dbReference type="ARBA" id="ARBA00016471"/>
    </source>
</evidence>
<evidence type="ECO:0000256" key="10">
    <source>
        <dbReference type="ARBA" id="ARBA00023152"/>
    </source>
</evidence>
<name>A0A1I7GUV0_9BACT</name>
<keyword evidence="11" id="KW-0963">Cytoplasm</keyword>
<feature type="binding site" evidence="11">
    <location>
        <position position="293"/>
    </location>
    <ligand>
        <name>ATP</name>
        <dbReference type="ChEBI" id="CHEBI:30616"/>
    </ligand>
</feature>
<dbReference type="GO" id="GO:0006094">
    <property type="term" value="P:gluconeogenesis"/>
    <property type="evidence" value="ECO:0007669"/>
    <property type="project" value="TreeGrafter"/>
</dbReference>
<keyword evidence="9 11" id="KW-0067">ATP-binding</keyword>
<dbReference type="PANTHER" id="PTHR11406">
    <property type="entry name" value="PHOSPHOGLYCERATE KINASE"/>
    <property type="match status" value="1"/>
</dbReference>